<name>A0A1B1CM31_RHILE</name>
<organism evidence="2 4">
    <name type="scientific">Rhizobium leguminosarum</name>
    <dbReference type="NCBI Taxonomy" id="384"/>
    <lineage>
        <taxon>Bacteria</taxon>
        <taxon>Pseudomonadati</taxon>
        <taxon>Pseudomonadota</taxon>
        <taxon>Alphaproteobacteria</taxon>
        <taxon>Hyphomicrobiales</taxon>
        <taxon>Rhizobiaceae</taxon>
        <taxon>Rhizobium/Agrobacterium group</taxon>
        <taxon>Rhizobium</taxon>
    </lineage>
</organism>
<dbReference type="OrthoDB" id="10015078at2"/>
<protein>
    <submittedName>
        <fullName evidence="2">Uncharacterized protein</fullName>
    </submittedName>
</protein>
<accession>A0A1B1CM31</accession>
<feature type="transmembrane region" description="Helical" evidence="1">
    <location>
        <begin position="33"/>
        <end position="54"/>
    </location>
</feature>
<keyword evidence="1" id="KW-0812">Transmembrane</keyword>
<keyword evidence="1" id="KW-0472">Membrane</keyword>
<reference evidence="3 5" key="2">
    <citation type="submission" date="2016-11" db="EMBL/GenBank/DDBJ databases">
        <title>Rhizobium leguminosarum bv. viciae strain Vaf12 isolated from Vavilovia formosa root nodules from Russia, Dagestan.</title>
        <authorList>
            <person name="Kimeklis A."/>
        </authorList>
    </citation>
    <scope>NUCLEOTIDE SEQUENCE [LARGE SCALE GENOMIC DNA]</scope>
    <source>
        <strain evidence="3 5">Vaf-108</strain>
        <plasmid evidence="5">Plasmid unnamed1</plasmid>
        <plasmid evidence="3">unnamed1</plasmid>
    </source>
</reference>
<evidence type="ECO:0000313" key="3">
    <source>
        <dbReference type="EMBL" id="API55339.1"/>
    </source>
</evidence>
<gene>
    <name evidence="2" type="ORF">BA011_33375</name>
    <name evidence="3" type="ORF">BMW22_27870</name>
</gene>
<evidence type="ECO:0000313" key="2">
    <source>
        <dbReference type="EMBL" id="ANP90820.1"/>
    </source>
</evidence>
<dbReference type="Proteomes" id="UP000092691">
    <property type="component" value="Plasmid unnamed3"/>
</dbReference>
<feature type="transmembrane region" description="Helical" evidence="1">
    <location>
        <begin position="6"/>
        <end position="21"/>
    </location>
</feature>
<geneLocation type="plasmid" evidence="2 4">
    <name>unnamed3</name>
</geneLocation>
<dbReference type="AlphaFoldDB" id="A0A1B1CM31"/>
<keyword evidence="2" id="KW-0614">Plasmid</keyword>
<keyword evidence="1" id="KW-1133">Transmembrane helix</keyword>
<dbReference type="RefSeq" id="WP_065284191.1">
    <property type="nucleotide sequence ID" value="NZ_CP016290.1"/>
</dbReference>
<evidence type="ECO:0000313" key="5">
    <source>
        <dbReference type="Proteomes" id="UP000183050"/>
    </source>
</evidence>
<dbReference type="EMBL" id="CP016290">
    <property type="protein sequence ID" value="ANP90820.1"/>
    <property type="molecule type" value="Genomic_DNA"/>
</dbReference>
<evidence type="ECO:0000256" key="1">
    <source>
        <dbReference type="SAM" id="Phobius"/>
    </source>
</evidence>
<dbReference type="EMBL" id="CP018229">
    <property type="protein sequence ID" value="API55339.1"/>
    <property type="molecule type" value="Genomic_DNA"/>
</dbReference>
<evidence type="ECO:0000313" key="4">
    <source>
        <dbReference type="Proteomes" id="UP000092691"/>
    </source>
</evidence>
<geneLocation type="plasmid" evidence="3">
    <name>unnamed1</name>
</geneLocation>
<reference evidence="2 4" key="1">
    <citation type="submission" date="2016-06" db="EMBL/GenBank/DDBJ databases">
        <title>Microsymbionts genomes from the relict species Vavilovia formosa.</title>
        <authorList>
            <person name="Chirak E."/>
            <person name="Kimeklis A."/>
            <person name="Andronov E."/>
        </authorList>
    </citation>
    <scope>NUCLEOTIDE SEQUENCE [LARGE SCALE GENOMIC DNA]</scope>
    <source>
        <strain evidence="2 4">Vaf10</strain>
        <plasmid evidence="4">Plasmid unnamed3</plasmid>
        <plasmid evidence="2">unnamed3</plasmid>
    </source>
</reference>
<sequence length="369" mass="40253">MLYLDILILIITGVGAIYGIWSGDNLNKKKATISTIITVCGVTATLSLSVWKYLDDRKSAVIAARLRTDELLTTLAATELRNVDVAWTFDNVPPGALQLLDIGDALVDSYFLANEDVDRLPADERRKVDMAERIDTTVEPMLGLIASGTSDPSGLFEGEDIGIALARFKNDPKGWVDGLGTALHYKGGNYELLFPLNPNSDAILSLGKPGDDPVSDEPSAWQQDTNLFAKTNFAFKVGATSAEGSVTLHWIYDRGSLNRAAERPTDGELSGGFGKVFSFLIVHRRLERTSYLNELTSRLSALPPERAAGGGWADHSTLQISVNGLANPHYVYDVTYAGTHSYAPNRGAYDAPVEEFAYTRFDCRLRALD</sequence>
<proteinExistence type="predicted"/>
<dbReference type="Proteomes" id="UP000183050">
    <property type="component" value="Plasmid unnamed1"/>
</dbReference>